<dbReference type="PANTHER" id="PTHR48111:SF22">
    <property type="entry name" value="REGULATOR OF RPOS"/>
    <property type="match status" value="1"/>
</dbReference>
<dbReference type="GO" id="GO:0006355">
    <property type="term" value="P:regulation of DNA-templated transcription"/>
    <property type="evidence" value="ECO:0007669"/>
    <property type="project" value="TreeGrafter"/>
</dbReference>
<evidence type="ECO:0000256" key="1">
    <source>
        <dbReference type="ARBA" id="ARBA00023012"/>
    </source>
</evidence>
<keyword evidence="3" id="KW-0238">DNA-binding</keyword>
<name>A0A0M4TMM7_9BACT</name>
<reference evidence="8" key="1">
    <citation type="submission" date="2015-08" db="EMBL/GenBank/DDBJ databases">
        <title>Comparative genomics of the Campylobacter concisus group.</title>
        <authorList>
            <person name="Miller W.G."/>
            <person name="Yee E."/>
            <person name="Chapman M.H."/>
            <person name="Huynh S."/>
            <person name="Bono J.L."/>
            <person name="On S.L.W."/>
            <person name="St Leger J."/>
            <person name="Foster G."/>
            <person name="Parker C.T."/>
        </authorList>
    </citation>
    <scope>NUCLEOTIDE SEQUENCE [LARGE SCALE GENOMIC DNA]</scope>
    <source>
        <strain evidence="8">ATCC 33237</strain>
    </source>
</reference>
<dbReference type="InterPro" id="IPR001789">
    <property type="entry name" value="Sig_transdc_resp-reg_receiver"/>
</dbReference>
<dbReference type="GO" id="GO:0000156">
    <property type="term" value="F:phosphorelay response regulator activity"/>
    <property type="evidence" value="ECO:0007669"/>
    <property type="project" value="TreeGrafter"/>
</dbReference>
<evidence type="ECO:0000313" key="7">
    <source>
        <dbReference type="EMBL" id="ALF47894.1"/>
    </source>
</evidence>
<dbReference type="Gene3D" id="3.40.50.2300">
    <property type="match status" value="1"/>
</dbReference>
<evidence type="ECO:0000256" key="2">
    <source>
        <dbReference type="ARBA" id="ARBA00023015"/>
    </source>
</evidence>
<keyword evidence="2" id="KW-0805">Transcription regulation</keyword>
<dbReference type="InterPro" id="IPR039420">
    <property type="entry name" value="WalR-like"/>
</dbReference>
<dbReference type="InterPro" id="IPR011006">
    <property type="entry name" value="CheY-like_superfamily"/>
</dbReference>
<keyword evidence="4" id="KW-0804">Transcription</keyword>
<evidence type="ECO:0000256" key="3">
    <source>
        <dbReference type="ARBA" id="ARBA00023125"/>
    </source>
</evidence>
<dbReference type="GO" id="GO:0000976">
    <property type="term" value="F:transcription cis-regulatory region binding"/>
    <property type="evidence" value="ECO:0007669"/>
    <property type="project" value="TreeGrafter"/>
</dbReference>
<dbReference type="PANTHER" id="PTHR48111">
    <property type="entry name" value="REGULATOR OF RPOS"/>
    <property type="match status" value="1"/>
</dbReference>
<dbReference type="GeneID" id="28662907"/>
<feature type="domain" description="Response regulatory" evidence="6">
    <location>
        <begin position="2"/>
        <end position="109"/>
    </location>
</feature>
<evidence type="ECO:0000259" key="6">
    <source>
        <dbReference type="PROSITE" id="PS50110"/>
    </source>
</evidence>
<protein>
    <submittedName>
        <fullName evidence="7">Receiver domain protein</fullName>
    </submittedName>
</protein>
<dbReference type="SUPFAM" id="SSF52172">
    <property type="entry name" value="CheY-like"/>
    <property type="match status" value="1"/>
</dbReference>
<proteinExistence type="predicted"/>
<dbReference type="AlphaFoldDB" id="A0A0M4TMM7"/>
<dbReference type="Proteomes" id="UP000066049">
    <property type="component" value="Chromosome"/>
</dbReference>
<dbReference type="CDD" id="cd00156">
    <property type="entry name" value="REC"/>
    <property type="match status" value="1"/>
</dbReference>
<dbReference type="GO" id="GO:0032993">
    <property type="term" value="C:protein-DNA complex"/>
    <property type="evidence" value="ECO:0007669"/>
    <property type="project" value="TreeGrafter"/>
</dbReference>
<evidence type="ECO:0000256" key="4">
    <source>
        <dbReference type="ARBA" id="ARBA00023163"/>
    </source>
</evidence>
<dbReference type="EMBL" id="CP012541">
    <property type="protein sequence ID" value="ALF47894.1"/>
    <property type="molecule type" value="Genomic_DNA"/>
</dbReference>
<sequence length="296" mass="34441">MKILIVENEIYLAGSMASKLADFGYDCEIAKSVKEALKFENFDVVLLSTTLPGQDFYPVIEKFKSSIIILLIAYINSDTVLKPIQAGAVDYIQKPFMIEELVRKIKHFEEFRNFKNEIKNYESYVNYALKEYEISSFEAKKIKFPLLLKSSKSGYSDKFIFSYVKACKLPFLFLGKACFSELEKALSKNSDELIYMTNLEELKQEEKEKILEICKKKKVAISTSDFAQKAPFDELELSGRDKNFNIDEIVTIDEYIKYIIVNYQDKFPDTELSKKLGISRKSLWEKRKKYDVSKKK</sequence>
<dbReference type="PATRIC" id="fig|199.248.peg.1267"/>
<dbReference type="SMART" id="SM00448">
    <property type="entry name" value="REC"/>
    <property type="match status" value="1"/>
</dbReference>
<gene>
    <name evidence="7" type="ORF">CCON33237_1232</name>
</gene>
<organism evidence="7 8">
    <name type="scientific">Campylobacter concisus</name>
    <dbReference type="NCBI Taxonomy" id="199"/>
    <lineage>
        <taxon>Bacteria</taxon>
        <taxon>Pseudomonadati</taxon>
        <taxon>Campylobacterota</taxon>
        <taxon>Epsilonproteobacteria</taxon>
        <taxon>Campylobacterales</taxon>
        <taxon>Campylobacteraceae</taxon>
        <taxon>Campylobacter</taxon>
    </lineage>
</organism>
<comment type="caution">
    <text evidence="5">Lacks conserved residue(s) required for the propagation of feature annotation.</text>
</comment>
<keyword evidence="1" id="KW-0902">Two-component regulatory system</keyword>
<evidence type="ECO:0000313" key="8">
    <source>
        <dbReference type="Proteomes" id="UP000066049"/>
    </source>
</evidence>
<dbReference type="Pfam" id="PF00072">
    <property type="entry name" value="Response_reg"/>
    <property type="match status" value="1"/>
</dbReference>
<accession>A0A0M4TMM7</accession>
<dbReference type="KEGG" id="ccoc:CCON33237_1232"/>
<dbReference type="RefSeq" id="WP_054196856.1">
    <property type="nucleotide sequence ID" value="NZ_CABMKQ010000054.1"/>
</dbReference>
<dbReference type="GO" id="GO:0005829">
    <property type="term" value="C:cytosol"/>
    <property type="evidence" value="ECO:0007669"/>
    <property type="project" value="TreeGrafter"/>
</dbReference>
<evidence type="ECO:0000256" key="5">
    <source>
        <dbReference type="PROSITE-ProRule" id="PRU00169"/>
    </source>
</evidence>
<dbReference type="PROSITE" id="PS50110">
    <property type="entry name" value="RESPONSE_REGULATORY"/>
    <property type="match status" value="1"/>
</dbReference>